<dbReference type="Proteomes" id="UP000521872">
    <property type="component" value="Unassembled WGS sequence"/>
</dbReference>
<accession>A0A8H4QME2</accession>
<sequence length="106" mass="12362">MKFFAAPLLVLATFTSTVFAQAAGNEFVDDILARDDSFDSSEAITAREFTQMHARYADEVYEFRRDLERLERRGLMECYRNCAQLYTGKNKADCWKKCDHIWHGHV</sequence>
<dbReference type="EMBL" id="JAACJL010000045">
    <property type="protein sequence ID" value="KAF4613461.1"/>
    <property type="molecule type" value="Genomic_DNA"/>
</dbReference>
<evidence type="ECO:0000256" key="1">
    <source>
        <dbReference type="SAM" id="SignalP"/>
    </source>
</evidence>
<feature type="signal peptide" evidence="1">
    <location>
        <begin position="1"/>
        <end position="20"/>
    </location>
</feature>
<gene>
    <name evidence="2" type="ORF">D9613_008128</name>
</gene>
<proteinExistence type="predicted"/>
<keyword evidence="1" id="KW-0732">Signal</keyword>
<evidence type="ECO:0000313" key="2">
    <source>
        <dbReference type="EMBL" id="KAF4613461.1"/>
    </source>
</evidence>
<keyword evidence="3" id="KW-1185">Reference proteome</keyword>
<evidence type="ECO:0000313" key="3">
    <source>
        <dbReference type="Proteomes" id="UP000521872"/>
    </source>
</evidence>
<organism evidence="2 3">
    <name type="scientific">Agrocybe pediades</name>
    <dbReference type="NCBI Taxonomy" id="84607"/>
    <lineage>
        <taxon>Eukaryota</taxon>
        <taxon>Fungi</taxon>
        <taxon>Dikarya</taxon>
        <taxon>Basidiomycota</taxon>
        <taxon>Agaricomycotina</taxon>
        <taxon>Agaricomycetes</taxon>
        <taxon>Agaricomycetidae</taxon>
        <taxon>Agaricales</taxon>
        <taxon>Agaricineae</taxon>
        <taxon>Strophariaceae</taxon>
        <taxon>Agrocybe</taxon>
    </lineage>
</organism>
<dbReference type="AlphaFoldDB" id="A0A8H4QME2"/>
<protein>
    <submittedName>
        <fullName evidence="2">Uncharacterized protein</fullName>
    </submittedName>
</protein>
<name>A0A8H4QME2_9AGAR</name>
<feature type="chain" id="PRO_5034971271" evidence="1">
    <location>
        <begin position="21"/>
        <end position="106"/>
    </location>
</feature>
<reference evidence="2 3" key="1">
    <citation type="submission" date="2019-12" db="EMBL/GenBank/DDBJ databases">
        <authorList>
            <person name="Floudas D."/>
            <person name="Bentzer J."/>
            <person name="Ahren D."/>
            <person name="Johansson T."/>
            <person name="Persson P."/>
            <person name="Tunlid A."/>
        </authorList>
    </citation>
    <scope>NUCLEOTIDE SEQUENCE [LARGE SCALE GENOMIC DNA]</scope>
    <source>
        <strain evidence="2 3">CBS 102.39</strain>
    </source>
</reference>
<comment type="caution">
    <text evidence="2">The sequence shown here is derived from an EMBL/GenBank/DDBJ whole genome shotgun (WGS) entry which is preliminary data.</text>
</comment>